<name>A0A2I0AZ82_9ASPA</name>
<evidence type="ECO:0000313" key="5">
    <source>
        <dbReference type="Proteomes" id="UP000236161"/>
    </source>
</evidence>
<dbReference type="Proteomes" id="UP000236161">
    <property type="component" value="Unassembled WGS sequence"/>
</dbReference>
<keyword evidence="5" id="KW-1185">Reference proteome</keyword>
<protein>
    <submittedName>
        <fullName evidence="4">Scarecrow-like protein 28</fullName>
    </submittedName>
</protein>
<dbReference type="PROSITE" id="PS50985">
    <property type="entry name" value="GRAS"/>
    <property type="match status" value="1"/>
</dbReference>
<feature type="region of interest" description="PFYRE" evidence="3">
    <location>
        <begin position="247"/>
        <end position="338"/>
    </location>
</feature>
<keyword evidence="1" id="KW-0805">Transcription regulation</keyword>
<sequence length="437" mass="49252">MCLYSQAEYEQLYHINTRVHNSDNNGCVSFLLTSQGDKTQTENQAGFELISFLTSCAESISSGDHASINYFMARLGESASPSGQTPTHRLAAYFTEALSLRAASQWPLTFSLNLPRDLADPVEQEEDAVAFRLLDQATPIPKFIHFTLNQRMMRAFEGMDRVHIIDLDIRFGLQWPSLFQSLASRQHPPSHVRITGVGGSKLELQRTGARLSAIADSLNLPFQFHAVVDQLEDVRLWMLHVKEGECVAVNAAFQLHRTLYDEAGGALKDLLGVIHSANPKIFLLAEEEGENNQFRWEKRFAESLKYYSAIFDALDSSLPENGSERMKIEKTFGRKIRNIIAAEGAERFERHESFGKWRRMMEDGGFRIVGIGEEEVIQGEVILRMYSDYASYSLEKKGEDGGGLCLKWREQELYTVSAWAPNPVEAAGLRSAESQRV</sequence>
<accession>A0A2I0AZ82</accession>
<evidence type="ECO:0000256" key="3">
    <source>
        <dbReference type="PROSITE-ProRule" id="PRU01191"/>
    </source>
</evidence>
<evidence type="ECO:0000313" key="4">
    <source>
        <dbReference type="EMBL" id="PKA60836.1"/>
    </source>
</evidence>
<proteinExistence type="inferred from homology"/>
<comment type="caution">
    <text evidence="3">Lacks conserved residue(s) required for the propagation of feature annotation.</text>
</comment>
<feature type="region of interest" description="Leucine repeat II (LRII)" evidence="3">
    <location>
        <begin position="206"/>
        <end position="238"/>
    </location>
</feature>
<dbReference type="EMBL" id="KZ451935">
    <property type="protein sequence ID" value="PKA60836.1"/>
    <property type="molecule type" value="Genomic_DNA"/>
</dbReference>
<evidence type="ECO:0000256" key="1">
    <source>
        <dbReference type="ARBA" id="ARBA00023015"/>
    </source>
</evidence>
<dbReference type="OrthoDB" id="1902659at2759"/>
<dbReference type="PANTHER" id="PTHR31636">
    <property type="entry name" value="OSJNBA0084A10.13 PROTEIN-RELATED"/>
    <property type="match status" value="1"/>
</dbReference>
<evidence type="ECO:0000256" key="2">
    <source>
        <dbReference type="ARBA" id="ARBA00023163"/>
    </source>
</evidence>
<feature type="region of interest" description="SAW" evidence="3">
    <location>
        <begin position="341"/>
        <end position="420"/>
    </location>
</feature>
<dbReference type="STRING" id="1088818.A0A2I0AZ82"/>
<reference evidence="4 5" key="1">
    <citation type="journal article" date="2017" name="Nature">
        <title>The Apostasia genome and the evolution of orchids.</title>
        <authorList>
            <person name="Zhang G.Q."/>
            <person name="Liu K.W."/>
            <person name="Li Z."/>
            <person name="Lohaus R."/>
            <person name="Hsiao Y.Y."/>
            <person name="Niu S.C."/>
            <person name="Wang J.Y."/>
            <person name="Lin Y.C."/>
            <person name="Xu Q."/>
            <person name="Chen L.J."/>
            <person name="Yoshida K."/>
            <person name="Fujiwara S."/>
            <person name="Wang Z.W."/>
            <person name="Zhang Y.Q."/>
            <person name="Mitsuda N."/>
            <person name="Wang M."/>
            <person name="Liu G.H."/>
            <person name="Pecoraro L."/>
            <person name="Huang H.X."/>
            <person name="Xiao X.J."/>
            <person name="Lin M."/>
            <person name="Wu X.Y."/>
            <person name="Wu W.L."/>
            <person name="Chen Y.Y."/>
            <person name="Chang S.B."/>
            <person name="Sakamoto S."/>
            <person name="Ohme-Takagi M."/>
            <person name="Yagi M."/>
            <person name="Zeng S.J."/>
            <person name="Shen C.Y."/>
            <person name="Yeh C.M."/>
            <person name="Luo Y.B."/>
            <person name="Tsai W.C."/>
            <person name="Van de Peer Y."/>
            <person name="Liu Z.J."/>
        </authorList>
    </citation>
    <scope>NUCLEOTIDE SEQUENCE [LARGE SCALE GENOMIC DNA]</scope>
    <source>
        <strain evidence="5">cv. Shenzhen</strain>
        <tissue evidence="4">Stem</tissue>
    </source>
</reference>
<dbReference type="Pfam" id="PF03514">
    <property type="entry name" value="GRAS"/>
    <property type="match status" value="1"/>
</dbReference>
<feature type="short sequence motif" description="VHIID" evidence="3">
    <location>
        <begin position="162"/>
        <end position="166"/>
    </location>
</feature>
<keyword evidence="2" id="KW-0804">Transcription</keyword>
<dbReference type="InterPro" id="IPR005202">
    <property type="entry name" value="TF_GRAS"/>
</dbReference>
<dbReference type="AlphaFoldDB" id="A0A2I0AZ82"/>
<organism evidence="4 5">
    <name type="scientific">Apostasia shenzhenica</name>
    <dbReference type="NCBI Taxonomy" id="1088818"/>
    <lineage>
        <taxon>Eukaryota</taxon>
        <taxon>Viridiplantae</taxon>
        <taxon>Streptophyta</taxon>
        <taxon>Embryophyta</taxon>
        <taxon>Tracheophyta</taxon>
        <taxon>Spermatophyta</taxon>
        <taxon>Magnoliopsida</taxon>
        <taxon>Liliopsida</taxon>
        <taxon>Asparagales</taxon>
        <taxon>Orchidaceae</taxon>
        <taxon>Apostasioideae</taxon>
        <taxon>Apostasia</taxon>
    </lineage>
</organism>
<feature type="region of interest" description="VHIID" evidence="3">
    <location>
        <begin position="131"/>
        <end position="196"/>
    </location>
</feature>
<gene>
    <name evidence="4" type="primary">SCL28</name>
    <name evidence="4" type="ORF">AXF42_Ash006470</name>
</gene>
<comment type="similarity">
    <text evidence="3">Belongs to the GRAS family.</text>
</comment>